<feature type="region of interest" description="Disordered" evidence="1">
    <location>
        <begin position="237"/>
        <end position="260"/>
    </location>
</feature>
<dbReference type="AlphaFoldDB" id="A0A0N5AYL9"/>
<dbReference type="Gene3D" id="3.40.1230.10">
    <property type="entry name" value="MTH938-like"/>
    <property type="match status" value="1"/>
</dbReference>
<dbReference type="PANTHER" id="PTHR21192">
    <property type="entry name" value="NUCLEAR PROTEIN E3-3"/>
    <property type="match status" value="1"/>
</dbReference>
<keyword evidence="2" id="KW-1185">Reference proteome</keyword>
<dbReference type="InterPro" id="IPR036748">
    <property type="entry name" value="MTH938-like_sf"/>
</dbReference>
<reference evidence="3" key="1">
    <citation type="submission" date="2017-02" db="UniProtKB">
        <authorList>
            <consortium name="WormBaseParasite"/>
        </authorList>
    </citation>
    <scope>IDENTIFICATION</scope>
</reference>
<dbReference type="GO" id="GO:0005743">
    <property type="term" value="C:mitochondrial inner membrane"/>
    <property type="evidence" value="ECO:0007669"/>
    <property type="project" value="TreeGrafter"/>
</dbReference>
<dbReference type="InterPro" id="IPR007523">
    <property type="entry name" value="NDUFAF3/AAMDC"/>
</dbReference>
<dbReference type="Proteomes" id="UP000046393">
    <property type="component" value="Unplaced"/>
</dbReference>
<name>A0A0N5AYL9_9BILA</name>
<organism evidence="2 3">
    <name type="scientific">Syphacia muris</name>
    <dbReference type="NCBI Taxonomy" id="451379"/>
    <lineage>
        <taxon>Eukaryota</taxon>
        <taxon>Metazoa</taxon>
        <taxon>Ecdysozoa</taxon>
        <taxon>Nematoda</taxon>
        <taxon>Chromadorea</taxon>
        <taxon>Rhabditida</taxon>
        <taxon>Spirurina</taxon>
        <taxon>Oxyuridomorpha</taxon>
        <taxon>Oxyuroidea</taxon>
        <taxon>Oxyuridae</taxon>
        <taxon>Syphacia</taxon>
    </lineage>
</organism>
<dbReference type="WBParaSite" id="SMUV_0001006401-mRNA-1">
    <property type="protein sequence ID" value="SMUV_0001006401-mRNA-1"/>
    <property type="gene ID" value="SMUV_0001006401"/>
</dbReference>
<proteinExistence type="predicted"/>
<evidence type="ECO:0000256" key="1">
    <source>
        <dbReference type="SAM" id="MobiDB-lite"/>
    </source>
</evidence>
<dbReference type="SUPFAM" id="SSF64076">
    <property type="entry name" value="MTH938-like"/>
    <property type="match status" value="1"/>
</dbReference>
<dbReference type="STRING" id="451379.A0A0N5AYL9"/>
<dbReference type="PANTHER" id="PTHR21192:SF2">
    <property type="entry name" value="NADH DEHYDROGENASE [UBIQUINONE] 1 ALPHA SUBCOMPLEX ASSEMBLY FACTOR 3"/>
    <property type="match status" value="1"/>
</dbReference>
<evidence type="ECO:0000313" key="3">
    <source>
        <dbReference type="WBParaSite" id="SMUV_0001006401-mRNA-1"/>
    </source>
</evidence>
<dbReference type="Pfam" id="PF04430">
    <property type="entry name" value="DUF498"/>
    <property type="match status" value="1"/>
</dbReference>
<sequence>MLSLRTKLLSKRVLNRLSSTNKVRNGGTVALTDFHNIPLSDDEVSYRTRMSRLSKEMLECNKLGIRCLSRIGFRLLDGTFVFGPIAVFPMTVLSWRVTSPDAITPESIEFFTLLEPRIDVLIIGAGDQKNVDPVRRRIAPFLKKKRIGFEVMNTEEAIPTFNFLNVENRCVAGGLFPPPELVVSKYEHGKAMSLLRSYDQLDVNPFFGGLDSTLDLKKDIIKRLWGEEELRNLEELEKPQPLRLQSQPSRKTIPAKGSTK</sequence>
<evidence type="ECO:0000313" key="2">
    <source>
        <dbReference type="Proteomes" id="UP000046393"/>
    </source>
</evidence>
<accession>A0A0N5AYL9</accession>
<protein>
    <submittedName>
        <fullName evidence="3">NADH dehydrogenase [ubiquinone] 1 alpha subcomplex assembly factor 3</fullName>
    </submittedName>
</protein>
<dbReference type="GO" id="GO:0032981">
    <property type="term" value="P:mitochondrial respiratory chain complex I assembly"/>
    <property type="evidence" value="ECO:0007669"/>
    <property type="project" value="TreeGrafter"/>
</dbReference>